<dbReference type="RefSeq" id="WP_344958185.1">
    <property type="nucleotide sequence ID" value="NZ_BAAAZG010000068.1"/>
</dbReference>
<evidence type="ECO:0000256" key="4">
    <source>
        <dbReference type="ARBA" id="ARBA00023027"/>
    </source>
</evidence>
<organism evidence="9 10">
    <name type="scientific">Actinomadura miaoliensis</name>
    <dbReference type="NCBI Taxonomy" id="430685"/>
    <lineage>
        <taxon>Bacteria</taxon>
        <taxon>Bacillati</taxon>
        <taxon>Actinomycetota</taxon>
        <taxon>Actinomycetes</taxon>
        <taxon>Streptosporangiales</taxon>
        <taxon>Thermomonosporaceae</taxon>
        <taxon>Actinomadura</taxon>
    </lineage>
</organism>
<dbReference type="InterPro" id="IPR015955">
    <property type="entry name" value="Lactate_DH/Glyco_Ohase_4_C"/>
</dbReference>
<protein>
    <submittedName>
        <fullName evidence="9">6-phospho-beta-glucosidase</fullName>
    </submittedName>
</protein>
<comment type="similarity">
    <text evidence="1 7">Belongs to the glycosyl hydrolase 4 family.</text>
</comment>
<dbReference type="PANTHER" id="PTHR32092">
    <property type="entry name" value="6-PHOSPHO-BETA-GLUCOSIDASE-RELATED"/>
    <property type="match status" value="1"/>
</dbReference>
<evidence type="ECO:0000256" key="3">
    <source>
        <dbReference type="ARBA" id="ARBA00022801"/>
    </source>
</evidence>
<evidence type="ECO:0000313" key="9">
    <source>
        <dbReference type="EMBL" id="GAA4102579.1"/>
    </source>
</evidence>
<keyword evidence="10" id="KW-1185">Reference proteome</keyword>
<gene>
    <name evidence="9" type="ORF">GCM10022214_80680</name>
</gene>
<dbReference type="InterPro" id="IPR022616">
    <property type="entry name" value="Glyco_hydro_4_C"/>
</dbReference>
<dbReference type="Gene3D" id="3.90.110.10">
    <property type="entry name" value="Lactate dehydrogenase/glycoside hydrolase, family 4, C-terminal"/>
    <property type="match status" value="1"/>
</dbReference>
<dbReference type="SUPFAM" id="SSF51735">
    <property type="entry name" value="NAD(P)-binding Rossmann-fold domains"/>
    <property type="match status" value="1"/>
</dbReference>
<dbReference type="PRINTS" id="PR00732">
    <property type="entry name" value="GLHYDRLASE4"/>
</dbReference>
<dbReference type="InterPro" id="IPR001088">
    <property type="entry name" value="Glyco_hydro_4"/>
</dbReference>
<dbReference type="InterPro" id="IPR036291">
    <property type="entry name" value="NAD(P)-bd_dom_sf"/>
</dbReference>
<dbReference type="SUPFAM" id="SSF56327">
    <property type="entry name" value="LDH C-terminal domain-like"/>
    <property type="match status" value="1"/>
</dbReference>
<dbReference type="PANTHER" id="PTHR32092:SF5">
    <property type="entry name" value="6-PHOSPHO-BETA-GLUCOSIDASE"/>
    <property type="match status" value="1"/>
</dbReference>
<accession>A0ABP7X1T4</accession>
<dbReference type="Pfam" id="PF02056">
    <property type="entry name" value="Glyco_hydro_4"/>
    <property type="match status" value="1"/>
</dbReference>
<comment type="cofactor">
    <cofactor evidence="7">
        <name>NAD(+)</name>
        <dbReference type="ChEBI" id="CHEBI:57540"/>
    </cofactor>
    <text evidence="7">Binds 1 NAD(+) per subunit.</text>
</comment>
<dbReference type="Proteomes" id="UP001500683">
    <property type="component" value="Unassembled WGS sequence"/>
</dbReference>
<dbReference type="EMBL" id="BAAAZG010000068">
    <property type="protein sequence ID" value="GAA4102579.1"/>
    <property type="molecule type" value="Genomic_DNA"/>
</dbReference>
<proteinExistence type="inferred from homology"/>
<name>A0ABP7X1T4_9ACTN</name>
<dbReference type="Gene3D" id="3.40.50.720">
    <property type="entry name" value="NAD(P)-binding Rossmann-like Domain"/>
    <property type="match status" value="1"/>
</dbReference>
<dbReference type="InterPro" id="IPR019802">
    <property type="entry name" value="GlycHydrolase_4_CS"/>
</dbReference>
<keyword evidence="6 7" id="KW-0326">Glycosidase</keyword>
<evidence type="ECO:0000313" key="10">
    <source>
        <dbReference type="Proteomes" id="UP001500683"/>
    </source>
</evidence>
<evidence type="ECO:0000256" key="7">
    <source>
        <dbReference type="RuleBase" id="RU361152"/>
    </source>
</evidence>
<keyword evidence="4 7" id="KW-0520">NAD</keyword>
<reference evidence="10" key="1">
    <citation type="journal article" date="2019" name="Int. J. Syst. Evol. Microbiol.">
        <title>The Global Catalogue of Microorganisms (GCM) 10K type strain sequencing project: providing services to taxonomists for standard genome sequencing and annotation.</title>
        <authorList>
            <consortium name="The Broad Institute Genomics Platform"/>
            <consortium name="The Broad Institute Genome Sequencing Center for Infectious Disease"/>
            <person name="Wu L."/>
            <person name="Ma J."/>
        </authorList>
    </citation>
    <scope>NUCLEOTIDE SEQUENCE [LARGE SCALE GENOMIC DNA]</scope>
    <source>
        <strain evidence="10">JCM 16702</strain>
    </source>
</reference>
<keyword evidence="3 7" id="KW-0378">Hydrolase</keyword>
<evidence type="ECO:0000259" key="8">
    <source>
        <dbReference type="Pfam" id="PF11975"/>
    </source>
</evidence>
<evidence type="ECO:0000256" key="2">
    <source>
        <dbReference type="ARBA" id="ARBA00022723"/>
    </source>
</evidence>
<keyword evidence="5" id="KW-0464">Manganese</keyword>
<evidence type="ECO:0000256" key="5">
    <source>
        <dbReference type="ARBA" id="ARBA00023211"/>
    </source>
</evidence>
<sequence length="430" mass="46751">MTTRIAVIGAGSGYMPGVIRGLLHRAADLAGAQLRFHDVDADHLDVMTRLARNMFAARGADFTVSAHTDLKAALDGVDFVFTTFRPGGLRGRHLDESIPLKYGVVGQETVGPGGFFMACRSVPVLLEIAATLAEVAPDAWIINYTNPTNVVTDAVSRHTGAKILGLCDQWVGDTETWADLLGLPVEGLEIDWIGTNHGTWAERVRLNGEPVDIAPLLEAMEPHGDATPHRDPVRMAELGKALGLLVNSYSKYYFFHDEVVAQLREKGTTRAEDILAMLPDYYAQVAGEADKPDPDPSRERGGGEHGEFAVDVICAIVRDEQRRFIVNTRNRGAIATLEPDAIVEVPAVVGRQGAVPLVMGDLPRQVRGLTQAVHEYERLAADAAVTGDRRTALRALLAHPFVTSLRVAERILDEGLAAHRADLPQFTKER</sequence>
<feature type="domain" description="Glycosyl hydrolase family 4 C-terminal" evidence="8">
    <location>
        <begin position="193"/>
        <end position="402"/>
    </location>
</feature>
<evidence type="ECO:0000256" key="6">
    <source>
        <dbReference type="ARBA" id="ARBA00023295"/>
    </source>
</evidence>
<dbReference type="Pfam" id="PF11975">
    <property type="entry name" value="Glyco_hydro_4C"/>
    <property type="match status" value="1"/>
</dbReference>
<evidence type="ECO:0000256" key="1">
    <source>
        <dbReference type="ARBA" id="ARBA00010141"/>
    </source>
</evidence>
<keyword evidence="2" id="KW-0479">Metal-binding</keyword>
<dbReference type="PROSITE" id="PS01324">
    <property type="entry name" value="GLYCOSYL_HYDROL_F4"/>
    <property type="match status" value="1"/>
</dbReference>
<comment type="caution">
    <text evidence="9">The sequence shown here is derived from an EMBL/GenBank/DDBJ whole genome shotgun (WGS) entry which is preliminary data.</text>
</comment>